<keyword evidence="2" id="KW-1185">Reference proteome</keyword>
<organism evidence="1 2">
    <name type="scientific">Elizabethkingia miricola</name>
    <name type="common">Chryseobacterium miricola</name>
    <dbReference type="NCBI Taxonomy" id="172045"/>
    <lineage>
        <taxon>Bacteria</taxon>
        <taxon>Pseudomonadati</taxon>
        <taxon>Bacteroidota</taxon>
        <taxon>Flavobacteriia</taxon>
        <taxon>Flavobacteriales</taxon>
        <taxon>Weeksellaceae</taxon>
        <taxon>Elizabethkingia</taxon>
    </lineage>
</organism>
<evidence type="ECO:0008006" key="3">
    <source>
        <dbReference type="Google" id="ProtNLM"/>
    </source>
</evidence>
<accession>A0ABY3NG37</accession>
<sequence length="142" mass="16477">MSTITTRQITQLQTICSAKFRNREERLEMLSEMVGSPITSIKDLTELQADELIYFFNTGKNMDHSSYALFDHKNNQHRTILSHCHTLGWVNPNNPRFVDLNRLGGWLKSERSPVKKPLKQMTKQELSKIIVALENITKSKFK</sequence>
<dbReference type="EMBL" id="VNHK01000006">
    <property type="protein sequence ID" value="TYO91957.1"/>
    <property type="molecule type" value="Genomic_DNA"/>
</dbReference>
<name>A0ABY3NG37_ELIMR</name>
<dbReference type="RefSeq" id="WP_065082416.1">
    <property type="nucleotide sequence ID" value="NZ_FLSS01000012.1"/>
</dbReference>
<proteinExistence type="predicted"/>
<evidence type="ECO:0000313" key="1">
    <source>
        <dbReference type="EMBL" id="TYO91957.1"/>
    </source>
</evidence>
<protein>
    <recommendedName>
        <fullName evidence="3">DUF1018 domain-containing protein</fullName>
    </recommendedName>
</protein>
<comment type="caution">
    <text evidence="1">The sequence shown here is derived from an EMBL/GenBank/DDBJ whole genome shotgun (WGS) entry which is preliminary data.</text>
</comment>
<reference evidence="1 2" key="1">
    <citation type="submission" date="2019-07" db="EMBL/GenBank/DDBJ databases">
        <title>Genomic Encyclopedia of Archaeal and Bacterial Type Strains, Phase II (KMG-II): from individual species to whole genera.</title>
        <authorList>
            <person name="Goeker M."/>
        </authorList>
    </citation>
    <scope>NUCLEOTIDE SEQUENCE [LARGE SCALE GENOMIC DNA]</scope>
    <source>
        <strain evidence="1 2">DSM 14571</strain>
    </source>
</reference>
<dbReference type="Proteomes" id="UP000324513">
    <property type="component" value="Unassembled WGS sequence"/>
</dbReference>
<gene>
    <name evidence="1" type="ORF">LX74_02208</name>
</gene>
<evidence type="ECO:0000313" key="2">
    <source>
        <dbReference type="Proteomes" id="UP000324513"/>
    </source>
</evidence>